<dbReference type="Proteomes" id="UP001061070">
    <property type="component" value="Unassembled WGS sequence"/>
</dbReference>
<dbReference type="GO" id="GO:0016787">
    <property type="term" value="F:hydrolase activity"/>
    <property type="evidence" value="ECO:0007669"/>
    <property type="project" value="UniProtKB-KW"/>
</dbReference>
<dbReference type="InterPro" id="IPR012341">
    <property type="entry name" value="6hp_glycosidase-like_sf"/>
</dbReference>
<name>A0ABQ0Q9E8_9PROT</name>
<gene>
    <name evidence="2" type="ORF">AA0228_0845</name>
</gene>
<dbReference type="SUPFAM" id="SSF48208">
    <property type="entry name" value="Six-hairpin glycosidases"/>
    <property type="match status" value="1"/>
</dbReference>
<dbReference type="PANTHER" id="PTHR31616">
    <property type="entry name" value="TREHALASE"/>
    <property type="match status" value="1"/>
</dbReference>
<keyword evidence="3" id="KW-1185">Reference proteome</keyword>
<evidence type="ECO:0000313" key="2">
    <source>
        <dbReference type="EMBL" id="GBR09896.1"/>
    </source>
</evidence>
<feature type="domain" description="GH15-like" evidence="1">
    <location>
        <begin position="187"/>
        <end position="487"/>
    </location>
</feature>
<accession>A0ABQ0Q9E8</accession>
<dbReference type="Gene3D" id="1.50.10.10">
    <property type="match status" value="1"/>
</dbReference>
<comment type="caution">
    <text evidence="2">The sequence shown here is derived from an EMBL/GenBank/DDBJ whole genome shotgun (WGS) entry which is preliminary data.</text>
</comment>
<sequence length="554" mass="61919">MDSPPLFDRLIDAVNGGYFIVQPEGEFRTEQHYLPESNVLKTAFQTCDGEATLTESLNSSPAGRLPWAELARRIEGVTGSVRFAFKIVFSRRADTASPYKSQIGRYTVFHVRDILGFFLHSSEVCCEQDDAGITGHFVVNAGDRQVLALVVGQDEPLVVPPIEDIDARIDISDQAWRFWASAITYQGPYRNGFVRSALALKLLLFSPSGAIAAAATTSLPEKIGSHKNYDYRFAWIRDAGYTIKAFLAVNAQAEAQAAFAWLLKRLQEHGPLVCYTLSGQKVSSVKETNWPGYKNSRPVVTGNLASNQHQHGIYGDIFGTAWRFVEADNILDSSSAELLSHIADECADNWRQKDAGIWELEDEQHYTFSKISCWQALARAVELADKGQLPTTCRDRWMRERDRIASWIDEQCWSDEKQSYVMYPGSGKLDAAMALAARFRFTNEERLRQTLIALDRELKTGPYHYRYSNVANEEGCFLACSFWIAEAWALLGDVSKAQMALEELTLALQGGVGVWTEMADPSDGSWLGNMPQGLTHLAHITLLETLILKQKTSS</sequence>
<dbReference type="PANTHER" id="PTHR31616:SF0">
    <property type="entry name" value="GLUCAN 1,4-ALPHA-GLUCOSIDASE"/>
    <property type="match status" value="1"/>
</dbReference>
<dbReference type="InterPro" id="IPR008928">
    <property type="entry name" value="6-hairpin_glycosidase_sf"/>
</dbReference>
<protein>
    <submittedName>
        <fullName evidence="2">Glycosyl hydrolase</fullName>
    </submittedName>
</protein>
<dbReference type="EMBL" id="BAQW01000004">
    <property type="protein sequence ID" value="GBR09896.1"/>
    <property type="molecule type" value="Genomic_DNA"/>
</dbReference>
<keyword evidence="2" id="KW-0378">Hydrolase</keyword>
<evidence type="ECO:0000313" key="3">
    <source>
        <dbReference type="Proteomes" id="UP001061070"/>
    </source>
</evidence>
<organism evidence="2 3">
    <name type="scientific">Gluconobacter frateurii NRIC 0228</name>
    <dbReference type="NCBI Taxonomy" id="1307946"/>
    <lineage>
        <taxon>Bacteria</taxon>
        <taxon>Pseudomonadati</taxon>
        <taxon>Pseudomonadota</taxon>
        <taxon>Alphaproteobacteria</taxon>
        <taxon>Acetobacterales</taxon>
        <taxon>Acetobacteraceae</taxon>
        <taxon>Gluconobacter</taxon>
    </lineage>
</organism>
<reference evidence="2" key="1">
    <citation type="submission" date="2013-04" db="EMBL/GenBank/DDBJ databases">
        <title>The genome sequencing project of 58 acetic acid bacteria.</title>
        <authorList>
            <person name="Okamoto-Kainuma A."/>
            <person name="Ishikawa M."/>
            <person name="Umino S."/>
            <person name="Koizumi Y."/>
            <person name="Shiwa Y."/>
            <person name="Yoshikawa H."/>
            <person name="Matsutani M."/>
            <person name="Matsushita K."/>
        </authorList>
    </citation>
    <scope>NUCLEOTIDE SEQUENCE</scope>
    <source>
        <strain evidence="2">NRIC 0228</strain>
    </source>
</reference>
<proteinExistence type="predicted"/>
<dbReference type="InterPro" id="IPR011613">
    <property type="entry name" value="GH15-like"/>
</dbReference>
<dbReference type="Pfam" id="PF00723">
    <property type="entry name" value="Glyco_hydro_15"/>
    <property type="match status" value="1"/>
</dbReference>
<evidence type="ECO:0000259" key="1">
    <source>
        <dbReference type="Pfam" id="PF00723"/>
    </source>
</evidence>